<evidence type="ECO:0000313" key="2">
    <source>
        <dbReference type="EMBL" id="MDQ0469531.1"/>
    </source>
</evidence>
<evidence type="ECO:0000259" key="1">
    <source>
        <dbReference type="PROSITE" id="PS51186"/>
    </source>
</evidence>
<dbReference type="Gene3D" id="3.40.630.30">
    <property type="match status" value="1"/>
</dbReference>
<feature type="domain" description="N-acetyltransferase" evidence="1">
    <location>
        <begin position="16"/>
        <end position="180"/>
    </location>
</feature>
<dbReference type="PROSITE" id="PS51186">
    <property type="entry name" value="GNAT"/>
    <property type="match status" value="1"/>
</dbReference>
<organism evidence="2 3">
    <name type="scientific">Labrys wisconsinensis</name>
    <dbReference type="NCBI Taxonomy" id="425677"/>
    <lineage>
        <taxon>Bacteria</taxon>
        <taxon>Pseudomonadati</taxon>
        <taxon>Pseudomonadota</taxon>
        <taxon>Alphaproteobacteria</taxon>
        <taxon>Hyphomicrobiales</taxon>
        <taxon>Xanthobacteraceae</taxon>
        <taxon>Labrys</taxon>
    </lineage>
</organism>
<dbReference type="InterPro" id="IPR016181">
    <property type="entry name" value="Acyl_CoA_acyltransferase"/>
</dbReference>
<name>A0ABU0J7N1_9HYPH</name>
<dbReference type="Proteomes" id="UP001242480">
    <property type="component" value="Unassembled WGS sequence"/>
</dbReference>
<reference evidence="2 3" key="1">
    <citation type="submission" date="2023-07" db="EMBL/GenBank/DDBJ databases">
        <title>Genomic Encyclopedia of Type Strains, Phase IV (KMG-IV): sequencing the most valuable type-strain genomes for metagenomic binning, comparative biology and taxonomic classification.</title>
        <authorList>
            <person name="Goeker M."/>
        </authorList>
    </citation>
    <scope>NUCLEOTIDE SEQUENCE [LARGE SCALE GENOMIC DNA]</scope>
    <source>
        <strain evidence="2 3">DSM 19619</strain>
    </source>
</reference>
<dbReference type="PANTHER" id="PTHR43792">
    <property type="entry name" value="GNAT FAMILY, PUTATIVE (AFU_ORTHOLOGUE AFUA_3G00765)-RELATED-RELATED"/>
    <property type="match status" value="1"/>
</dbReference>
<dbReference type="EC" id="2.3.1.267" evidence="2"/>
<comment type="caution">
    <text evidence="2">The sequence shown here is derived from an EMBL/GenBank/DDBJ whole genome shotgun (WGS) entry which is preliminary data.</text>
</comment>
<dbReference type="RefSeq" id="WP_307272311.1">
    <property type="nucleotide sequence ID" value="NZ_JAUSVX010000003.1"/>
</dbReference>
<dbReference type="PANTHER" id="PTHR43792:SF1">
    <property type="entry name" value="N-ACETYLTRANSFERASE DOMAIN-CONTAINING PROTEIN"/>
    <property type="match status" value="1"/>
</dbReference>
<dbReference type="EMBL" id="JAUSVX010000003">
    <property type="protein sequence ID" value="MDQ0469531.1"/>
    <property type="molecule type" value="Genomic_DNA"/>
</dbReference>
<dbReference type="Pfam" id="PF13302">
    <property type="entry name" value="Acetyltransf_3"/>
    <property type="match status" value="1"/>
</dbReference>
<keyword evidence="2" id="KW-0012">Acyltransferase</keyword>
<proteinExistence type="predicted"/>
<protein>
    <submittedName>
        <fullName evidence="2">Ribosomal-protein-alanine N-acetyltransferase</fullName>
        <ecNumber evidence="2">2.3.1.267</ecNumber>
    </submittedName>
</protein>
<sequence>MARQPIPHPILVTARLRLRQFRTEDVDAMHECFANPEAMRFWNTPVHTKRLETERAVQRFIDCTPSYYRFWAVAEAGTDRCLGLVNYHDGHIRSRRVAIGYIVDPARHRQGIAAEAVSAMLEFCFGELGLHRVQALIHPDNTPSRALVEKLGFRCEGRLRDNLRVGDEWRDDMLYALLATERPSRA</sequence>
<accession>A0ABU0J7N1</accession>
<keyword evidence="2" id="KW-0808">Transferase</keyword>
<evidence type="ECO:0000313" key="3">
    <source>
        <dbReference type="Proteomes" id="UP001242480"/>
    </source>
</evidence>
<dbReference type="InterPro" id="IPR000182">
    <property type="entry name" value="GNAT_dom"/>
</dbReference>
<keyword evidence="3" id="KW-1185">Reference proteome</keyword>
<dbReference type="GO" id="GO:0008999">
    <property type="term" value="F:protein-N-terminal-alanine acetyltransferase activity"/>
    <property type="evidence" value="ECO:0007669"/>
    <property type="project" value="UniProtKB-EC"/>
</dbReference>
<dbReference type="InterPro" id="IPR051531">
    <property type="entry name" value="N-acetyltransferase"/>
</dbReference>
<gene>
    <name evidence="2" type="ORF">QO011_002542</name>
</gene>
<dbReference type="SUPFAM" id="SSF55729">
    <property type="entry name" value="Acyl-CoA N-acyltransferases (Nat)"/>
    <property type="match status" value="1"/>
</dbReference>